<keyword evidence="1" id="KW-1133">Transmembrane helix</keyword>
<dbReference type="InterPro" id="IPR051311">
    <property type="entry name" value="DedA_domain"/>
</dbReference>
<reference evidence="3 4" key="1">
    <citation type="journal article" date="2017" name="DNA Res.">
        <title>Complete genome sequence and expression profile of the commercial lytic enzyme producer Lysobacter enzymogenes M497-1.</title>
        <authorList>
            <person name="Takami H."/>
            <person name="Toyoda A."/>
            <person name="Uchiyama I."/>
            <person name="Itoh T."/>
            <person name="Takaki Y."/>
            <person name="Arai W."/>
            <person name="Nishi S."/>
            <person name="Kawai M."/>
            <person name="Shinya K."/>
            <person name="Ikeda H."/>
        </authorList>
    </citation>
    <scope>NUCLEOTIDE SEQUENCE [LARGE SCALE GENOMIC DNA]</scope>
    <source>
        <strain evidence="3 4">M497-1</strain>
    </source>
</reference>
<dbReference type="InterPro" id="IPR032816">
    <property type="entry name" value="VTT_dom"/>
</dbReference>
<evidence type="ECO:0000259" key="2">
    <source>
        <dbReference type="Pfam" id="PF09335"/>
    </source>
</evidence>
<dbReference type="KEGG" id="lem:LEN_3002"/>
<gene>
    <name evidence="3" type="ORF">LEN_3002</name>
</gene>
<dbReference type="AlphaFoldDB" id="A0AAU9AIT5"/>
<keyword evidence="1" id="KW-0812">Transmembrane</keyword>
<feature type="domain" description="VTT" evidence="2">
    <location>
        <begin position="25"/>
        <end position="134"/>
    </location>
</feature>
<proteinExistence type="predicted"/>
<dbReference type="Pfam" id="PF09335">
    <property type="entry name" value="VTT_dom"/>
    <property type="match status" value="1"/>
</dbReference>
<dbReference type="Proteomes" id="UP000218824">
    <property type="component" value="Chromosome"/>
</dbReference>
<sequence length="140" mass="15399">MVYLGLFLIAFIAATLLPAQSEAALAAAIAKGYAPWLLVAVATLGNVLGSIVNWWLGRELNRFGDRPWFPVKPAQLARARGWYGRYGRWSLLLSWVPVIGDPLTLVAGVMREPLRVFVLLVSAAKLARYLVVAAVALRWL</sequence>
<accession>A0AAU9AIT5</accession>
<evidence type="ECO:0000256" key="1">
    <source>
        <dbReference type="SAM" id="Phobius"/>
    </source>
</evidence>
<feature type="transmembrane region" description="Helical" evidence="1">
    <location>
        <begin position="116"/>
        <end position="137"/>
    </location>
</feature>
<dbReference type="PANTHER" id="PTHR42709:SF4">
    <property type="entry name" value="INNER MEMBRANE PROTEIN YQAA"/>
    <property type="match status" value="1"/>
</dbReference>
<dbReference type="GeneID" id="83064831"/>
<dbReference type="PANTHER" id="PTHR42709">
    <property type="entry name" value="ALKALINE PHOSPHATASE LIKE PROTEIN"/>
    <property type="match status" value="1"/>
</dbReference>
<dbReference type="GO" id="GO:0005886">
    <property type="term" value="C:plasma membrane"/>
    <property type="evidence" value="ECO:0007669"/>
    <property type="project" value="UniProtKB-ARBA"/>
</dbReference>
<name>A0AAU9AIT5_LYSEN</name>
<dbReference type="EMBL" id="AP014940">
    <property type="protein sequence ID" value="BAV98489.1"/>
    <property type="molecule type" value="Genomic_DNA"/>
</dbReference>
<organism evidence="3 4">
    <name type="scientific">Lysobacter enzymogenes</name>
    <dbReference type="NCBI Taxonomy" id="69"/>
    <lineage>
        <taxon>Bacteria</taxon>
        <taxon>Pseudomonadati</taxon>
        <taxon>Pseudomonadota</taxon>
        <taxon>Gammaproteobacteria</taxon>
        <taxon>Lysobacterales</taxon>
        <taxon>Lysobacteraceae</taxon>
        <taxon>Lysobacter</taxon>
    </lineage>
</organism>
<keyword evidence="1" id="KW-0472">Membrane</keyword>
<feature type="transmembrane region" description="Helical" evidence="1">
    <location>
        <begin position="36"/>
        <end position="56"/>
    </location>
</feature>
<feature type="transmembrane region" description="Helical" evidence="1">
    <location>
        <begin position="89"/>
        <end position="110"/>
    </location>
</feature>
<dbReference type="RefSeq" id="WP_096378944.1">
    <property type="nucleotide sequence ID" value="NZ_AP014940.1"/>
</dbReference>
<evidence type="ECO:0000313" key="3">
    <source>
        <dbReference type="EMBL" id="BAV98489.1"/>
    </source>
</evidence>
<protein>
    <recommendedName>
        <fullName evidence="2">VTT domain-containing protein</fullName>
    </recommendedName>
</protein>
<evidence type="ECO:0000313" key="4">
    <source>
        <dbReference type="Proteomes" id="UP000218824"/>
    </source>
</evidence>